<accession>A0A8H5G6D7</accession>
<dbReference type="EMBL" id="JAACJO010000004">
    <property type="protein sequence ID" value="KAF5359234.1"/>
    <property type="molecule type" value="Genomic_DNA"/>
</dbReference>
<evidence type="ECO:0000313" key="1">
    <source>
        <dbReference type="EMBL" id="KAF5359234.1"/>
    </source>
</evidence>
<name>A0A8H5G6D7_9AGAR</name>
<dbReference type="OrthoDB" id="341421at2759"/>
<dbReference type="Proteomes" id="UP000559027">
    <property type="component" value="Unassembled WGS sequence"/>
</dbReference>
<keyword evidence="2" id="KW-1185">Reference proteome</keyword>
<evidence type="ECO:0000313" key="2">
    <source>
        <dbReference type="Proteomes" id="UP000559027"/>
    </source>
</evidence>
<comment type="caution">
    <text evidence="1">The sequence shown here is derived from an EMBL/GenBank/DDBJ whole genome shotgun (WGS) entry which is preliminary data.</text>
</comment>
<protein>
    <submittedName>
        <fullName evidence="1">Uncharacterized protein</fullName>
    </submittedName>
</protein>
<gene>
    <name evidence="1" type="ORF">D9756_002868</name>
</gene>
<sequence length="434" mass="49009">MQNRNDSEHDATLTNPFLSLDESLLPLVGDRQARPQLPPKQIFIPIGSLGGCGFCGAKRNLKVCNSCALFKAKKINLKTSYIFPAYLYELSRELGSILPHPAFHSNVIKIPSPSAKKAPKSKSTLDHTIVLGKEEYGYPPDVEAWWTSFNSENTGKSVGEFRRYTAHFTREVNALEITVSVCFALVAGLYFVDGKSDESESSELDDGGGGPERIKAPYYRLEYGQNPICDFGICKGKIQGRTHYVQKWTYHDTKTDTYHTLKDPDNHYWMYFKTVTGDEIVLDCNSSSFGMDVFVDIESLADKLPEELATSGSRYVPALFIGPGERRGSASHPYTLIEEKRFSVLRDVELHKAIMMMYLKEDRPENTRVIKEFVGRVQGEPCSDKQGGTIWMQWPTQTEILGLFLKDGVFKELVKPFTFMKDPFLVTPSLRDLF</sequence>
<dbReference type="AlphaFoldDB" id="A0A8H5G6D7"/>
<reference evidence="1 2" key="1">
    <citation type="journal article" date="2020" name="ISME J.">
        <title>Uncovering the hidden diversity of litter-decomposition mechanisms in mushroom-forming fungi.</title>
        <authorList>
            <person name="Floudas D."/>
            <person name="Bentzer J."/>
            <person name="Ahren D."/>
            <person name="Johansson T."/>
            <person name="Persson P."/>
            <person name="Tunlid A."/>
        </authorList>
    </citation>
    <scope>NUCLEOTIDE SEQUENCE [LARGE SCALE GENOMIC DNA]</scope>
    <source>
        <strain evidence="1 2">CBS 146.42</strain>
    </source>
</reference>
<organism evidence="1 2">
    <name type="scientific">Leucocoprinus leucothites</name>
    <dbReference type="NCBI Taxonomy" id="201217"/>
    <lineage>
        <taxon>Eukaryota</taxon>
        <taxon>Fungi</taxon>
        <taxon>Dikarya</taxon>
        <taxon>Basidiomycota</taxon>
        <taxon>Agaricomycotina</taxon>
        <taxon>Agaricomycetes</taxon>
        <taxon>Agaricomycetidae</taxon>
        <taxon>Agaricales</taxon>
        <taxon>Agaricineae</taxon>
        <taxon>Agaricaceae</taxon>
        <taxon>Leucocoprinus</taxon>
    </lineage>
</organism>
<proteinExistence type="predicted"/>